<feature type="signal peptide" evidence="2">
    <location>
        <begin position="1"/>
        <end position="28"/>
    </location>
</feature>
<dbReference type="Pfam" id="PF01551">
    <property type="entry name" value="Peptidase_M23"/>
    <property type="match status" value="1"/>
</dbReference>
<feature type="domain" description="Peptidoglycan hydrolase PcsB coiled-coil" evidence="4">
    <location>
        <begin position="81"/>
        <end position="150"/>
    </location>
</feature>
<dbReference type="Gene3D" id="6.10.250.3150">
    <property type="match status" value="1"/>
</dbReference>
<protein>
    <submittedName>
        <fullName evidence="5">Uncharacterized protein</fullName>
    </submittedName>
</protein>
<dbReference type="Gene3D" id="2.70.70.10">
    <property type="entry name" value="Glucose Permease (Domain IIA)"/>
    <property type="match status" value="1"/>
</dbReference>
<proteinExistence type="predicted"/>
<keyword evidence="1 2" id="KW-0732">Signal</keyword>
<accession>A0A1F2USL1</accession>
<evidence type="ECO:0000259" key="3">
    <source>
        <dbReference type="Pfam" id="PF01551"/>
    </source>
</evidence>
<dbReference type="EMBL" id="MELI01000005">
    <property type="protein sequence ID" value="OFW35890.1"/>
    <property type="molecule type" value="Genomic_DNA"/>
</dbReference>
<dbReference type="CDD" id="cd12797">
    <property type="entry name" value="M23_peptidase"/>
    <property type="match status" value="1"/>
</dbReference>
<dbReference type="Proteomes" id="UP000178086">
    <property type="component" value="Unassembled WGS sequence"/>
</dbReference>
<dbReference type="InterPro" id="IPR050570">
    <property type="entry name" value="Cell_wall_metabolism_enzyme"/>
</dbReference>
<dbReference type="InterPro" id="IPR057309">
    <property type="entry name" value="PcsB_CC"/>
</dbReference>
<dbReference type="SUPFAM" id="SSF51261">
    <property type="entry name" value="Duplicated hybrid motif"/>
    <property type="match status" value="1"/>
</dbReference>
<evidence type="ECO:0000313" key="5">
    <source>
        <dbReference type="EMBL" id="OFW35890.1"/>
    </source>
</evidence>
<dbReference type="Pfam" id="PF24568">
    <property type="entry name" value="CC_PcsB"/>
    <property type="match status" value="1"/>
</dbReference>
<dbReference type="InterPro" id="IPR011055">
    <property type="entry name" value="Dup_hybrid_motif"/>
</dbReference>
<dbReference type="PANTHER" id="PTHR21666">
    <property type="entry name" value="PEPTIDASE-RELATED"/>
    <property type="match status" value="1"/>
</dbReference>
<dbReference type="InterPro" id="IPR016047">
    <property type="entry name" value="M23ase_b-sheet_dom"/>
</dbReference>
<evidence type="ECO:0000256" key="1">
    <source>
        <dbReference type="ARBA" id="ARBA00022729"/>
    </source>
</evidence>
<gene>
    <name evidence="5" type="ORF">A2074_08880</name>
</gene>
<reference evidence="5 6" key="1">
    <citation type="journal article" date="2016" name="Nat. Commun.">
        <title>Thousands of microbial genomes shed light on interconnected biogeochemical processes in an aquifer system.</title>
        <authorList>
            <person name="Anantharaman K."/>
            <person name="Brown C.T."/>
            <person name="Hug L.A."/>
            <person name="Sharon I."/>
            <person name="Castelle C.J."/>
            <person name="Probst A.J."/>
            <person name="Thomas B.C."/>
            <person name="Singh A."/>
            <person name="Wilkins M.J."/>
            <person name="Karaoz U."/>
            <person name="Brodie E.L."/>
            <person name="Williams K.H."/>
            <person name="Hubbard S.S."/>
            <person name="Banfield J.F."/>
        </authorList>
    </citation>
    <scope>NUCLEOTIDE SEQUENCE [LARGE SCALE GENOMIC DNA]</scope>
</reference>
<feature type="domain" description="M23ase beta-sheet core" evidence="3">
    <location>
        <begin position="248"/>
        <end position="349"/>
    </location>
</feature>
<dbReference type="PANTHER" id="PTHR21666:SF268">
    <property type="entry name" value="PEPTIDASE M23 DOMAIN-CONTAINING PROTEIN"/>
    <property type="match status" value="1"/>
</dbReference>
<dbReference type="AlphaFoldDB" id="A0A1F2USL1"/>
<name>A0A1F2USL1_9ACTN</name>
<organism evidence="5 6">
    <name type="scientific">Candidatus Aquicultor primus</name>
    <dbReference type="NCBI Taxonomy" id="1797195"/>
    <lineage>
        <taxon>Bacteria</taxon>
        <taxon>Bacillati</taxon>
        <taxon>Actinomycetota</taxon>
        <taxon>Candidatus Aquicultoria</taxon>
        <taxon>Candidatus Aquicultorales</taxon>
        <taxon>Candidatus Aquicultoraceae</taxon>
        <taxon>Candidatus Aquicultor</taxon>
    </lineage>
</organism>
<dbReference type="GO" id="GO:0004222">
    <property type="term" value="F:metalloendopeptidase activity"/>
    <property type="evidence" value="ECO:0007669"/>
    <property type="project" value="TreeGrafter"/>
</dbReference>
<evidence type="ECO:0000259" key="4">
    <source>
        <dbReference type="Pfam" id="PF24568"/>
    </source>
</evidence>
<sequence length="358" mass="38473">MGGKKTVLILPILVVVLVLLGIPMAAGAAALDKQEDIGQIQEELANNQVSLDKATLFYQQSLAEVMLIDDKIRKNEAELDKTKAKIETLKKNLDKRAIHMYKAGPSSFLSVLVFSDDFTDFLSRARLLSYVLYCDYDMISKSKELRASLDKQGRELAVSRTKYARQLATAESLRKELYQQYSIKNTKLAQLNNGAAGSGDGRFAMASTDDASRTYVSRGQSRTGFVFPVAGANSYVDSWGAGRSGGRRHKGTDIMSSRGTPVVACVSGTINKSTPYDRGLGGITIYLDGDNGDTYYYAHLNGISSGISSGTRVEAGQVIGSVGSSGNASASAPHLHFEIHRGGGSAVNPYATLRSAES</sequence>
<evidence type="ECO:0000313" key="6">
    <source>
        <dbReference type="Proteomes" id="UP000178086"/>
    </source>
</evidence>
<comment type="caution">
    <text evidence="5">The sequence shown here is derived from an EMBL/GenBank/DDBJ whole genome shotgun (WGS) entry which is preliminary data.</text>
</comment>
<feature type="chain" id="PRO_5009483195" evidence="2">
    <location>
        <begin position="29"/>
        <end position="358"/>
    </location>
</feature>
<evidence type="ECO:0000256" key="2">
    <source>
        <dbReference type="SAM" id="SignalP"/>
    </source>
</evidence>